<sequence>MTLVSASTDVAPTQAPTHWRRFLALSAALLALALLLAACAGHRWASPAAVLAALGGDEALSSRLLLQWRLPRVLAAALVGALLGLSGAIFQGVFRNPLAEPYLLGASGGAALGASVALLVPLGLPSAWLLPALAFAGAWGATLLVLGVARVAGALDAAGMLLAGVAIAAVLGALRSFLMLALSDETVSLQVVMSWMLGGIQTPSWLGLLGLLAATLGCAFMAQRTARGLDLLGLGPQLAQGFGLNVARFVPWAVVAGALIVAVAVAWGGLVAFVGLAAPHIARWQVGALHRHVLPASALIGAIVVTLADALARSVLPPAEVPLGLVTALAGGPFFIILLARRLRQ</sequence>
<keyword evidence="7 8" id="KW-0472">Membrane</keyword>
<dbReference type="GO" id="GO:0033214">
    <property type="term" value="P:siderophore-iron import into cell"/>
    <property type="evidence" value="ECO:0007669"/>
    <property type="project" value="TreeGrafter"/>
</dbReference>
<keyword evidence="3" id="KW-0813">Transport</keyword>
<dbReference type="GO" id="GO:0022857">
    <property type="term" value="F:transmembrane transporter activity"/>
    <property type="evidence" value="ECO:0007669"/>
    <property type="project" value="InterPro"/>
</dbReference>
<feature type="transmembrane region" description="Helical" evidence="8">
    <location>
        <begin position="102"/>
        <end position="122"/>
    </location>
</feature>
<reference evidence="9 10" key="1">
    <citation type="submission" date="2017-08" db="EMBL/GenBank/DDBJ databases">
        <title>WGS of Clinical strains of the CDC Group NO-1 linked to zoonotic infections in humans.</title>
        <authorList>
            <person name="Bernier A.-M."/>
            <person name="Bernard K."/>
        </authorList>
    </citation>
    <scope>NUCLEOTIDE SEQUENCE [LARGE SCALE GENOMIC DNA]</scope>
    <source>
        <strain evidence="9 10">NML79-0751</strain>
    </source>
</reference>
<feature type="transmembrane region" description="Helical" evidence="8">
    <location>
        <begin position="161"/>
        <end position="182"/>
    </location>
</feature>
<name>A0A2A2ANM0_9BURK</name>
<feature type="transmembrane region" description="Helical" evidence="8">
    <location>
        <begin position="253"/>
        <end position="281"/>
    </location>
</feature>
<comment type="caution">
    <text evidence="9">The sequence shown here is derived from an EMBL/GenBank/DDBJ whole genome shotgun (WGS) entry which is preliminary data.</text>
</comment>
<evidence type="ECO:0000313" key="9">
    <source>
        <dbReference type="EMBL" id="PAT39219.1"/>
    </source>
</evidence>
<keyword evidence="4" id="KW-1003">Cell membrane</keyword>
<accession>A0A2A2ANM0</accession>
<dbReference type="AlphaFoldDB" id="A0A2A2ANM0"/>
<dbReference type="PANTHER" id="PTHR30472">
    <property type="entry name" value="FERRIC ENTEROBACTIN TRANSPORT SYSTEM PERMEASE PROTEIN"/>
    <property type="match status" value="1"/>
</dbReference>
<protein>
    <submittedName>
        <fullName evidence="9">ABC transporter permease</fullName>
    </submittedName>
</protein>
<evidence type="ECO:0000256" key="7">
    <source>
        <dbReference type="ARBA" id="ARBA00023136"/>
    </source>
</evidence>
<dbReference type="InterPro" id="IPR000522">
    <property type="entry name" value="ABC_transptr_permease_BtuC"/>
</dbReference>
<dbReference type="Proteomes" id="UP000218644">
    <property type="component" value="Unassembled WGS sequence"/>
</dbReference>
<feature type="transmembrane region" description="Helical" evidence="8">
    <location>
        <begin position="202"/>
        <end position="222"/>
    </location>
</feature>
<feature type="transmembrane region" description="Helical" evidence="8">
    <location>
        <begin position="321"/>
        <end position="340"/>
    </location>
</feature>
<dbReference type="PANTHER" id="PTHR30472:SF25">
    <property type="entry name" value="ABC TRANSPORTER PERMEASE PROTEIN MJ0876-RELATED"/>
    <property type="match status" value="1"/>
</dbReference>
<comment type="subcellular location">
    <subcellularLocation>
        <location evidence="1">Cell membrane</location>
        <topology evidence="1">Multi-pass membrane protein</topology>
    </subcellularLocation>
</comment>
<dbReference type="InterPro" id="IPR037294">
    <property type="entry name" value="ABC_BtuC-like"/>
</dbReference>
<evidence type="ECO:0000256" key="5">
    <source>
        <dbReference type="ARBA" id="ARBA00022692"/>
    </source>
</evidence>
<keyword evidence="6 8" id="KW-1133">Transmembrane helix</keyword>
<comment type="similarity">
    <text evidence="2">Belongs to the binding-protein-dependent transport system permease family. FecCD subfamily.</text>
</comment>
<feature type="transmembrane region" description="Helical" evidence="8">
    <location>
        <begin position="293"/>
        <end position="315"/>
    </location>
</feature>
<feature type="transmembrane region" description="Helical" evidence="8">
    <location>
        <begin position="68"/>
        <end position="90"/>
    </location>
</feature>
<organism evidence="9 10">
    <name type="scientific">Vandammella animalimorsus</name>
    <dbReference type="NCBI Taxonomy" id="2029117"/>
    <lineage>
        <taxon>Bacteria</taxon>
        <taxon>Pseudomonadati</taxon>
        <taxon>Pseudomonadota</taxon>
        <taxon>Betaproteobacteria</taxon>
        <taxon>Burkholderiales</taxon>
        <taxon>Comamonadaceae</taxon>
        <taxon>Vandammella</taxon>
    </lineage>
</organism>
<evidence type="ECO:0000256" key="6">
    <source>
        <dbReference type="ARBA" id="ARBA00022989"/>
    </source>
</evidence>
<dbReference type="EMBL" id="NSJD01000021">
    <property type="protein sequence ID" value="PAT39219.1"/>
    <property type="molecule type" value="Genomic_DNA"/>
</dbReference>
<feature type="transmembrane region" description="Helical" evidence="8">
    <location>
        <begin position="229"/>
        <end position="247"/>
    </location>
</feature>
<evidence type="ECO:0000256" key="2">
    <source>
        <dbReference type="ARBA" id="ARBA00007935"/>
    </source>
</evidence>
<keyword evidence="5 8" id="KW-0812">Transmembrane</keyword>
<dbReference type="Gene3D" id="1.10.3470.10">
    <property type="entry name" value="ABC transporter involved in vitamin B12 uptake, BtuC"/>
    <property type="match status" value="1"/>
</dbReference>
<evidence type="ECO:0000256" key="4">
    <source>
        <dbReference type="ARBA" id="ARBA00022475"/>
    </source>
</evidence>
<dbReference type="Pfam" id="PF01032">
    <property type="entry name" value="FecCD"/>
    <property type="match status" value="1"/>
</dbReference>
<evidence type="ECO:0000256" key="3">
    <source>
        <dbReference type="ARBA" id="ARBA00022448"/>
    </source>
</evidence>
<proteinExistence type="inferred from homology"/>
<evidence type="ECO:0000256" key="1">
    <source>
        <dbReference type="ARBA" id="ARBA00004651"/>
    </source>
</evidence>
<dbReference type="GO" id="GO:0005886">
    <property type="term" value="C:plasma membrane"/>
    <property type="evidence" value="ECO:0007669"/>
    <property type="project" value="UniProtKB-SubCell"/>
</dbReference>
<feature type="transmembrane region" description="Helical" evidence="8">
    <location>
        <begin position="128"/>
        <end position="149"/>
    </location>
</feature>
<gene>
    <name evidence="9" type="ORF">CK623_11190</name>
</gene>
<evidence type="ECO:0000313" key="10">
    <source>
        <dbReference type="Proteomes" id="UP000218644"/>
    </source>
</evidence>
<dbReference type="CDD" id="cd06550">
    <property type="entry name" value="TM_ABC_iron-siderophores_like"/>
    <property type="match status" value="1"/>
</dbReference>
<evidence type="ECO:0000256" key="8">
    <source>
        <dbReference type="SAM" id="Phobius"/>
    </source>
</evidence>
<dbReference type="SUPFAM" id="SSF81345">
    <property type="entry name" value="ABC transporter involved in vitamin B12 uptake, BtuC"/>
    <property type="match status" value="1"/>
</dbReference>
<dbReference type="RefSeq" id="WP_095557520.1">
    <property type="nucleotide sequence ID" value="NZ_NSJD01000021.1"/>
</dbReference>